<dbReference type="EMBL" id="JARAOO010000007">
    <property type="protein sequence ID" value="KAJ7963324.1"/>
    <property type="molecule type" value="Genomic_DNA"/>
</dbReference>
<keyword evidence="1" id="KW-0677">Repeat</keyword>
<accession>A0AAD7LS51</accession>
<feature type="domain" description="Disease resistance R13L4/SHOC-2-like LRR" evidence="5">
    <location>
        <begin position="574"/>
        <end position="884"/>
    </location>
</feature>
<evidence type="ECO:0000256" key="2">
    <source>
        <dbReference type="ARBA" id="ARBA00022821"/>
    </source>
</evidence>
<reference evidence="6" key="1">
    <citation type="journal article" date="2023" name="Science">
        <title>Elucidation of the pathway for biosynthesis of saponin adjuvants from the soapbark tree.</title>
        <authorList>
            <person name="Reed J."/>
            <person name="Orme A."/>
            <person name="El-Demerdash A."/>
            <person name="Owen C."/>
            <person name="Martin L.B.B."/>
            <person name="Misra R.C."/>
            <person name="Kikuchi S."/>
            <person name="Rejzek M."/>
            <person name="Martin A.C."/>
            <person name="Harkess A."/>
            <person name="Leebens-Mack J."/>
            <person name="Louveau T."/>
            <person name="Stephenson M.J."/>
            <person name="Osbourn A."/>
        </authorList>
    </citation>
    <scope>NUCLEOTIDE SEQUENCE</scope>
    <source>
        <strain evidence="6">S10</strain>
    </source>
</reference>
<dbReference type="PANTHER" id="PTHR23155:SF955">
    <property type="entry name" value="AAA+ ATPASE DOMAIN-CONTAINING PROTEIN"/>
    <property type="match status" value="1"/>
</dbReference>
<dbReference type="KEGG" id="qsa:O6P43_018436"/>
<dbReference type="AlphaFoldDB" id="A0AAD7LS51"/>
<dbReference type="Gene3D" id="3.40.50.300">
    <property type="entry name" value="P-loop containing nucleotide triphosphate hydrolases"/>
    <property type="match status" value="1"/>
</dbReference>
<dbReference type="InterPro" id="IPR058922">
    <property type="entry name" value="WHD_DRP"/>
</dbReference>
<dbReference type="Pfam" id="PF23559">
    <property type="entry name" value="WHD_DRP"/>
    <property type="match status" value="1"/>
</dbReference>
<dbReference type="Pfam" id="PF00931">
    <property type="entry name" value="NB-ARC"/>
    <property type="match status" value="1"/>
</dbReference>
<protein>
    <submittedName>
        <fullName evidence="6">Disease resistance protein</fullName>
    </submittedName>
</protein>
<gene>
    <name evidence="6" type="ORF">O6P43_018436</name>
</gene>
<dbReference type="GO" id="GO:0043531">
    <property type="term" value="F:ADP binding"/>
    <property type="evidence" value="ECO:0007669"/>
    <property type="project" value="InterPro"/>
</dbReference>
<dbReference type="Gene3D" id="3.80.10.10">
    <property type="entry name" value="Ribonuclease Inhibitor"/>
    <property type="match status" value="2"/>
</dbReference>
<dbReference type="Pfam" id="PF23598">
    <property type="entry name" value="LRR_14"/>
    <property type="match status" value="1"/>
</dbReference>
<dbReference type="InterPro" id="IPR027417">
    <property type="entry name" value="P-loop_NTPase"/>
</dbReference>
<dbReference type="Gene3D" id="1.10.10.10">
    <property type="entry name" value="Winged helix-like DNA-binding domain superfamily/Winged helix DNA-binding domain"/>
    <property type="match status" value="1"/>
</dbReference>
<dbReference type="PANTHER" id="PTHR23155">
    <property type="entry name" value="DISEASE RESISTANCE PROTEIN RP"/>
    <property type="match status" value="1"/>
</dbReference>
<evidence type="ECO:0000259" key="5">
    <source>
        <dbReference type="Pfam" id="PF23598"/>
    </source>
</evidence>
<proteinExistence type="predicted"/>
<sequence length="915" mass="105198">MAAEAAISLLIERLQVWLEEEQVDYPQHVLPIQQATDELQKFLGNLRSGNKSHESYQSFQLWETSILPIVYKVEDMVDTFLVRTATQKKKGFSKTNPLTRPLKFQRESPFVNEIKKFDTEWGEIRAQLANHSGEVTVSESNFPIHQQGRLTQLSGKNLDCTDEESYMIGFEETIEHLADALTTDQWRQGRSRVISVVGRSGSGKTKLAQMVYNIARVRQHFTFCHWTYISRAFEAEKVLVPMYERLIGGKVGRNLPHKELRRRLYDVLQTKRYLIVMDDIWTPSIWDELRDVFPDSKNGSRILITTRNKDIASYADPRCLALEPRLLKDADSWRLFMKRAGIAEDDMNNSELIKHKDGILRKCKGLPQAVSLLGGLLSRKEFMEWSRVLEHPTFGEGNSSISDILALSYQDLPSPLKPVFLYLGTFPRAFEINVRRLYQLWLAEGLARPLHSQERDLAQEDLLEKYFEELLRRNMVEVLRCKSDGSPKTCRLPGILYDFFYSKAVDMGLFYIHRKSDYASKEPPNLNVRRLAEHLDIKSYPTLDPYIQCLRSYISLNTPRRYTPAREIGIFIDNIVTKQGFGLLRVLDLEGVYKPTLSKSLGKLLQLRYLGLRWTALDSLPASVGNLPYLETLDLKHTNIDTLPRSIWSARNLRHLYVNEIHLNMSIPEPSTWSLINLRTLWGLFIGDNKSLFDRSVTDRLVGLKNLGLTCNSRTAQVTAQWISQLTNLRTLRLRSKDIYGQPSGLELSPMNTHVSLSNVYLIGELLTPMLPPENNASFLSPNLKVLTLSFSNLKVDPMPILGKLPQLHMLRLFARSYTGKQMACHHEGFPKLRVLKLWMLEKLEDWIIKQGAMPCLRELEIRHCGRLVSADGLQQLSSLKELMLTNMPMKFVDDAKGRMGEDVAITINNWVFQV</sequence>
<feature type="domain" description="Disease resistance protein winged helix" evidence="4">
    <location>
        <begin position="426"/>
        <end position="499"/>
    </location>
</feature>
<dbReference type="InterPro" id="IPR002182">
    <property type="entry name" value="NB-ARC"/>
</dbReference>
<dbReference type="InterPro" id="IPR055414">
    <property type="entry name" value="LRR_R13L4/SHOC2-like"/>
</dbReference>
<dbReference type="InterPro" id="IPR044974">
    <property type="entry name" value="Disease_R_plants"/>
</dbReference>
<evidence type="ECO:0000256" key="1">
    <source>
        <dbReference type="ARBA" id="ARBA00022737"/>
    </source>
</evidence>
<comment type="caution">
    <text evidence="6">The sequence shown here is derived from an EMBL/GenBank/DDBJ whole genome shotgun (WGS) entry which is preliminary data.</text>
</comment>
<evidence type="ECO:0000259" key="3">
    <source>
        <dbReference type="Pfam" id="PF00931"/>
    </source>
</evidence>
<dbReference type="SUPFAM" id="SSF52540">
    <property type="entry name" value="P-loop containing nucleoside triphosphate hydrolases"/>
    <property type="match status" value="1"/>
</dbReference>
<dbReference type="GO" id="GO:0098542">
    <property type="term" value="P:defense response to other organism"/>
    <property type="evidence" value="ECO:0007669"/>
    <property type="project" value="TreeGrafter"/>
</dbReference>
<organism evidence="6 7">
    <name type="scientific">Quillaja saponaria</name>
    <name type="common">Soap bark tree</name>
    <dbReference type="NCBI Taxonomy" id="32244"/>
    <lineage>
        <taxon>Eukaryota</taxon>
        <taxon>Viridiplantae</taxon>
        <taxon>Streptophyta</taxon>
        <taxon>Embryophyta</taxon>
        <taxon>Tracheophyta</taxon>
        <taxon>Spermatophyta</taxon>
        <taxon>Magnoliopsida</taxon>
        <taxon>eudicotyledons</taxon>
        <taxon>Gunneridae</taxon>
        <taxon>Pentapetalae</taxon>
        <taxon>rosids</taxon>
        <taxon>fabids</taxon>
        <taxon>Fabales</taxon>
        <taxon>Quillajaceae</taxon>
        <taxon>Quillaja</taxon>
    </lineage>
</organism>
<keyword evidence="2" id="KW-0611">Plant defense</keyword>
<name>A0AAD7LS51_QUISA</name>
<evidence type="ECO:0000313" key="6">
    <source>
        <dbReference type="EMBL" id="KAJ7963324.1"/>
    </source>
</evidence>
<evidence type="ECO:0000313" key="7">
    <source>
        <dbReference type="Proteomes" id="UP001163823"/>
    </source>
</evidence>
<dbReference type="InterPro" id="IPR036388">
    <property type="entry name" value="WH-like_DNA-bd_sf"/>
</dbReference>
<dbReference type="FunFam" id="3.40.50.300:FF:001091">
    <property type="entry name" value="Probable disease resistance protein At1g61300"/>
    <property type="match status" value="1"/>
</dbReference>
<evidence type="ECO:0000259" key="4">
    <source>
        <dbReference type="Pfam" id="PF23559"/>
    </source>
</evidence>
<feature type="domain" description="NB-ARC" evidence="3">
    <location>
        <begin position="171"/>
        <end position="342"/>
    </location>
</feature>
<dbReference type="SUPFAM" id="SSF52058">
    <property type="entry name" value="L domain-like"/>
    <property type="match status" value="1"/>
</dbReference>
<keyword evidence="7" id="KW-1185">Reference proteome</keyword>
<dbReference type="Proteomes" id="UP001163823">
    <property type="component" value="Chromosome 7"/>
</dbReference>
<dbReference type="PRINTS" id="PR00364">
    <property type="entry name" value="DISEASERSIST"/>
</dbReference>
<dbReference type="InterPro" id="IPR032675">
    <property type="entry name" value="LRR_dom_sf"/>
</dbReference>